<keyword evidence="7" id="KW-1185">Reference proteome</keyword>
<gene>
    <name evidence="6" type="ORF">VTK73DRAFT_1605</name>
</gene>
<sequence length="372" mass="40219">MASRPTVSILGADGSATGATHTFPTVFLSPIRPDIVQKVHTGMAKNKRQPYAVSEKAGHQTSAESWGTGRAVARIPRVSGGGTHRAGQAAFGNMCRSGRMFAPTKIWRKWHVKINHNQKRFATASALAASAVPPLLFARGHQISTVPEVPLVVDSAAVEGTAVAKTAAALKLLKAVGAGADVEKVKNSKKLRAGKGKMRGRRYRQRRGPLVVYDPEVDGKELVKGFRNIPGVETSSVYDLNLLQLAPGGHLGRFIVWTSSAFKALDKVYGTTTEPSALKKDFLLPSNVVSQADLTRLINSTEIQSVLRAPKGEARTKRGAVQKKNPLRNKQVLLRLNPYAAAFQKEKLGEKKADEGKPQKTPQGFKELLNEN</sequence>
<dbReference type="InterPro" id="IPR013000">
    <property type="entry name" value="Ribosomal_uL4_euk/arc_CS"/>
</dbReference>
<dbReference type="PANTHER" id="PTHR19431">
    <property type="entry name" value="60S RIBOSOMAL PROTEIN L4"/>
    <property type="match status" value="1"/>
</dbReference>
<feature type="compositionally biased region" description="Basic and acidic residues" evidence="4">
    <location>
        <begin position="347"/>
        <end position="358"/>
    </location>
</feature>
<reference evidence="6 7" key="1">
    <citation type="journal article" date="2024" name="Commun. Biol.">
        <title>Comparative genomic analysis of thermophilic fungi reveals convergent evolutionary adaptations and gene losses.</title>
        <authorList>
            <person name="Steindorff A.S."/>
            <person name="Aguilar-Pontes M.V."/>
            <person name="Robinson A.J."/>
            <person name="Andreopoulos B."/>
            <person name="LaButti K."/>
            <person name="Kuo A."/>
            <person name="Mondo S."/>
            <person name="Riley R."/>
            <person name="Otillar R."/>
            <person name="Haridas S."/>
            <person name="Lipzen A."/>
            <person name="Grimwood J."/>
            <person name="Schmutz J."/>
            <person name="Clum A."/>
            <person name="Reid I.D."/>
            <person name="Moisan M.C."/>
            <person name="Butler G."/>
            <person name="Nguyen T.T.M."/>
            <person name="Dewar K."/>
            <person name="Conant G."/>
            <person name="Drula E."/>
            <person name="Henrissat B."/>
            <person name="Hansel C."/>
            <person name="Singer S."/>
            <person name="Hutchinson M.I."/>
            <person name="de Vries R.P."/>
            <person name="Natvig D.O."/>
            <person name="Powell A.J."/>
            <person name="Tsang A."/>
            <person name="Grigoriev I.V."/>
        </authorList>
    </citation>
    <scope>NUCLEOTIDE SEQUENCE [LARGE SCALE GENOMIC DNA]</scope>
    <source>
        <strain evidence="6 7">ATCC 24622</strain>
    </source>
</reference>
<dbReference type="SUPFAM" id="SSF52166">
    <property type="entry name" value="Ribosomal protein L4"/>
    <property type="match status" value="1"/>
</dbReference>
<keyword evidence="3" id="KW-0687">Ribonucleoprotein</keyword>
<dbReference type="Pfam" id="PF14374">
    <property type="entry name" value="Ribos_L4_asso_C"/>
    <property type="match status" value="1"/>
</dbReference>
<evidence type="ECO:0000256" key="2">
    <source>
        <dbReference type="ARBA" id="ARBA00022980"/>
    </source>
</evidence>
<dbReference type="InterPro" id="IPR023574">
    <property type="entry name" value="Ribosomal_uL4_dom_sf"/>
</dbReference>
<evidence type="ECO:0000313" key="6">
    <source>
        <dbReference type="EMBL" id="KAL1882693.1"/>
    </source>
</evidence>
<evidence type="ECO:0000256" key="4">
    <source>
        <dbReference type="SAM" id="MobiDB-lite"/>
    </source>
</evidence>
<feature type="region of interest" description="Disordered" evidence="4">
    <location>
        <begin position="47"/>
        <end position="68"/>
    </location>
</feature>
<organism evidence="6 7">
    <name type="scientific">Phialemonium thermophilum</name>
    <dbReference type="NCBI Taxonomy" id="223376"/>
    <lineage>
        <taxon>Eukaryota</taxon>
        <taxon>Fungi</taxon>
        <taxon>Dikarya</taxon>
        <taxon>Ascomycota</taxon>
        <taxon>Pezizomycotina</taxon>
        <taxon>Sordariomycetes</taxon>
        <taxon>Sordariomycetidae</taxon>
        <taxon>Cephalothecales</taxon>
        <taxon>Cephalothecaceae</taxon>
        <taxon>Phialemonium</taxon>
    </lineage>
</organism>
<proteinExistence type="inferred from homology"/>
<evidence type="ECO:0000259" key="5">
    <source>
        <dbReference type="Pfam" id="PF14374"/>
    </source>
</evidence>
<accession>A0ABR3Y3S1</accession>
<keyword evidence="2" id="KW-0689">Ribosomal protein</keyword>
<evidence type="ECO:0000256" key="1">
    <source>
        <dbReference type="ARBA" id="ARBA00010528"/>
    </source>
</evidence>
<dbReference type="Gene3D" id="3.40.1370.10">
    <property type="match status" value="1"/>
</dbReference>
<evidence type="ECO:0000313" key="7">
    <source>
        <dbReference type="Proteomes" id="UP001586593"/>
    </source>
</evidence>
<comment type="caution">
    <text evidence="6">The sequence shown here is derived from an EMBL/GenBank/DDBJ whole genome shotgun (WGS) entry which is preliminary data.</text>
</comment>
<evidence type="ECO:0000256" key="3">
    <source>
        <dbReference type="ARBA" id="ARBA00023274"/>
    </source>
</evidence>
<name>A0ABR3Y3S1_9PEZI</name>
<dbReference type="InterPro" id="IPR045240">
    <property type="entry name" value="Ribosomal_uL4_euk/arch"/>
</dbReference>
<dbReference type="Proteomes" id="UP001586593">
    <property type="component" value="Unassembled WGS sequence"/>
</dbReference>
<feature type="domain" description="Large ribosomal subunit protein uL4 C-terminal" evidence="5">
    <location>
        <begin position="280"/>
        <end position="355"/>
    </location>
</feature>
<dbReference type="EMBL" id="JAZHXJ010000014">
    <property type="protein sequence ID" value="KAL1882693.1"/>
    <property type="molecule type" value="Genomic_DNA"/>
</dbReference>
<comment type="similarity">
    <text evidence="1">Belongs to the universal ribosomal protein uL4 family.</text>
</comment>
<dbReference type="PROSITE" id="PS00939">
    <property type="entry name" value="RIBOSOMAL_L1E"/>
    <property type="match status" value="1"/>
</dbReference>
<protein>
    <recommendedName>
        <fullName evidence="5">Large ribosomal subunit protein uL4 C-terminal domain-containing protein</fullName>
    </recommendedName>
</protein>
<dbReference type="InterPro" id="IPR025755">
    <property type="entry name" value="Ribos_uL4_C_dom"/>
</dbReference>
<dbReference type="Pfam" id="PF00573">
    <property type="entry name" value="Ribosomal_L4"/>
    <property type="match status" value="1"/>
</dbReference>
<feature type="region of interest" description="Disordered" evidence="4">
    <location>
        <begin position="347"/>
        <end position="372"/>
    </location>
</feature>
<dbReference type="InterPro" id="IPR002136">
    <property type="entry name" value="Ribosomal_uL4"/>
</dbReference>